<proteinExistence type="predicted"/>
<gene>
    <name evidence="1" type="ORF">GOQ30_11370</name>
</gene>
<dbReference type="AlphaFoldDB" id="A0A6I4IJG0"/>
<evidence type="ECO:0000313" key="1">
    <source>
        <dbReference type="EMBL" id="MVO09758.1"/>
    </source>
</evidence>
<organism evidence="1 2">
    <name type="scientific">Flavobacterium profundi</name>
    <dbReference type="NCBI Taxonomy" id="1774945"/>
    <lineage>
        <taxon>Bacteria</taxon>
        <taxon>Pseudomonadati</taxon>
        <taxon>Bacteroidota</taxon>
        <taxon>Flavobacteriia</taxon>
        <taxon>Flavobacteriales</taxon>
        <taxon>Flavobacteriaceae</taxon>
        <taxon>Flavobacterium</taxon>
    </lineage>
</organism>
<dbReference type="RefSeq" id="WP_140998137.1">
    <property type="nucleotide sequence ID" value="NZ_VDCZ01000008.1"/>
</dbReference>
<keyword evidence="2" id="KW-1185">Reference proteome</keyword>
<comment type="caution">
    <text evidence="1">The sequence shown here is derived from an EMBL/GenBank/DDBJ whole genome shotgun (WGS) entry which is preliminary data.</text>
</comment>
<evidence type="ECO:0000313" key="2">
    <source>
        <dbReference type="Proteomes" id="UP000431264"/>
    </source>
</evidence>
<dbReference type="Proteomes" id="UP000431264">
    <property type="component" value="Unassembled WGS sequence"/>
</dbReference>
<protein>
    <submittedName>
        <fullName evidence="1">Uncharacterized protein</fullName>
    </submittedName>
</protein>
<accession>A0A6I4IJG0</accession>
<name>A0A6I4IJG0_9FLAO</name>
<dbReference type="EMBL" id="WQLW01000008">
    <property type="protein sequence ID" value="MVO09758.1"/>
    <property type="molecule type" value="Genomic_DNA"/>
</dbReference>
<sequence>MLKPNQFSPTKEEIENIIKKNKKLTQYEKKCYKCGHKPCSHCDGFTCDTYLHNVEMSGNWEDYNEEDIMEDGSLFPPHCCCDGQCSYD</sequence>
<reference evidence="2" key="1">
    <citation type="submission" date="2019-05" db="EMBL/GenBank/DDBJ databases">
        <title>Flavobacterium profundi sp. nov., isolated from a deep-sea seamount.</title>
        <authorList>
            <person name="Zhang D.-C."/>
        </authorList>
    </citation>
    <scope>NUCLEOTIDE SEQUENCE [LARGE SCALE GENOMIC DNA]</scope>
    <source>
        <strain evidence="2">TP390</strain>
    </source>
</reference>